<protein>
    <recommendedName>
        <fullName evidence="4">Small capsomere-interacting protein</fullName>
    </recommendedName>
</protein>
<comment type="subunit">
    <text evidence="4">Interacts with the major capsid protein/MCP.</text>
</comment>
<evidence type="ECO:0000256" key="1">
    <source>
        <dbReference type="ARBA" id="ARBA00022561"/>
    </source>
</evidence>
<evidence type="ECO:0000256" key="4">
    <source>
        <dbReference type="HAMAP-Rule" id="MF_04021"/>
    </source>
</evidence>
<dbReference type="InterPro" id="IPR031385">
    <property type="entry name" value="HV_small_capsid"/>
</dbReference>
<dbReference type="Pfam" id="PF17086">
    <property type="entry name" value="HV_small_capsid"/>
    <property type="match status" value="1"/>
</dbReference>
<sequence length="80" mass="8836">MSTSAQSTAARKEAKEKDKEKDKEEQRRLQAAVALLELQPALLGNPTVSTMCSKYAKMGGNVNPDAFKLDLLRMLAVSRR</sequence>
<dbReference type="EMBL" id="JQ805139">
    <property type="protein sequence ID" value="AFK83879.1"/>
    <property type="molecule type" value="Genomic_DNA"/>
</dbReference>
<dbReference type="HAMAP" id="MF_04021">
    <property type="entry name" value="HSV_SCP_betahv"/>
    <property type="match status" value="1"/>
</dbReference>
<dbReference type="GO" id="GO:0016032">
    <property type="term" value="P:viral process"/>
    <property type="evidence" value="ECO:0007669"/>
    <property type="project" value="UniProtKB-UniRule"/>
</dbReference>
<proteinExistence type="inferred from homology"/>
<evidence type="ECO:0000256" key="2">
    <source>
        <dbReference type="ARBA" id="ARBA00022562"/>
    </source>
</evidence>
<gene>
    <name evidence="4" type="primary">SCP</name>
</gene>
<organism evidence="6 7">
    <name type="scientific">miniopterid betaherpesvirus 1</name>
    <dbReference type="NCBI Taxonomy" id="3070189"/>
    <lineage>
        <taxon>Viruses</taxon>
        <taxon>Duplodnaviria</taxon>
        <taxon>Heunggongvirae</taxon>
        <taxon>Peploviricota</taxon>
        <taxon>Herviviricetes</taxon>
        <taxon>Herpesvirales</taxon>
        <taxon>Orthoherpesviridae</taxon>
        <taxon>Betaherpesvirinae</taxon>
        <taxon>Quwivirus</taxon>
        <taxon>Quwivirus miniopteridbeta1</taxon>
    </lineage>
</organism>
<reference evidence="6 7" key="1">
    <citation type="journal article" date="2012" name="J. Virol.">
        <title>A Novel Bat Herpesvirus Encodes Homologues of Major Histocompatibility Complex Classes I and II, C-Type Lectin, and a Unique Family of Immune-Related Genes.</title>
        <authorList>
            <person name="Zhang H."/>
            <person name="Todd S."/>
            <person name="Tachedjian M."/>
            <person name="Barr J.A."/>
            <person name="Luo M."/>
            <person name="Yu M."/>
            <person name="Marsh G.A."/>
            <person name="Crameri G."/>
            <person name="Wang L.F."/>
        </authorList>
    </citation>
    <scope>NUCLEOTIDE SEQUENCE [LARGE SCALE GENOMIC DNA]</scope>
    <source>
        <strain evidence="6">B7D8</strain>
    </source>
</reference>
<evidence type="ECO:0000313" key="6">
    <source>
        <dbReference type="EMBL" id="AFK83879.1"/>
    </source>
</evidence>
<dbReference type="Proteomes" id="UP000103899">
    <property type="component" value="Segment"/>
</dbReference>
<keyword evidence="3 4" id="KW-0946">Virion</keyword>
<evidence type="ECO:0000313" key="7">
    <source>
        <dbReference type="Proteomes" id="UP000103899"/>
    </source>
</evidence>
<evidence type="ECO:0000256" key="3">
    <source>
        <dbReference type="ARBA" id="ARBA00022844"/>
    </source>
</evidence>
<keyword evidence="7" id="KW-1185">Reference proteome</keyword>
<name>I3VQ35_9BETA</name>
<feature type="compositionally biased region" description="Basic and acidic residues" evidence="5">
    <location>
        <begin position="10"/>
        <end position="27"/>
    </location>
</feature>
<dbReference type="GO" id="GO:0019028">
    <property type="term" value="C:viral capsid"/>
    <property type="evidence" value="ECO:0007669"/>
    <property type="project" value="UniProtKB-UniRule"/>
</dbReference>
<keyword evidence="2 4" id="KW-1048">Host nucleus</keyword>
<dbReference type="GO" id="GO:0042025">
    <property type="term" value="C:host cell nucleus"/>
    <property type="evidence" value="ECO:0007669"/>
    <property type="project" value="UniProtKB-SubCell"/>
</dbReference>
<accession>I3VQ35</accession>
<comment type="function">
    <text evidence="4">Participates in the assembly of the infectious particles by decorating the outer surface of the capsid shell and thus forming a layer between the capsid and the tegument. Complexes composed of the major capsid protein and small capsomere-interacting protein/SCP assemble together in the host cytoplasm and are translocated to the nucleus, where they accumulate and participate in capsid assembly.</text>
</comment>
<keyword evidence="1 4" id="KW-0167">Capsid protein</keyword>
<evidence type="ECO:0000256" key="5">
    <source>
        <dbReference type="SAM" id="MobiDB-lite"/>
    </source>
</evidence>
<comment type="subcellular location">
    <subcellularLocation>
        <location evidence="4">Virion</location>
    </subcellularLocation>
    <subcellularLocation>
        <location evidence="4">Host nucleus</location>
    </subcellularLocation>
</comment>
<feature type="region of interest" description="Disordered" evidence="5">
    <location>
        <begin position="1"/>
        <end position="27"/>
    </location>
</feature>
<comment type="similarity">
    <text evidence="4">Belongs to the herpesviridae small capsomere-interacting protein family.</text>
</comment>